<keyword evidence="8" id="KW-0472">Membrane</keyword>
<evidence type="ECO:0000259" key="9">
    <source>
        <dbReference type="PROSITE" id="PS50893"/>
    </source>
</evidence>
<dbReference type="FunFam" id="3.40.50.300:FF:000221">
    <property type="entry name" value="Multidrug ABC transporter ATP-binding protein"/>
    <property type="match status" value="1"/>
</dbReference>
<dbReference type="InterPro" id="IPR003439">
    <property type="entry name" value="ABC_transporter-like_ATP-bd"/>
</dbReference>
<dbReference type="Proteomes" id="UP000176578">
    <property type="component" value="Unassembled WGS sequence"/>
</dbReference>
<evidence type="ECO:0000256" key="2">
    <source>
        <dbReference type="ARBA" id="ARBA00022448"/>
    </source>
</evidence>
<evidence type="ECO:0000256" key="3">
    <source>
        <dbReference type="ARBA" id="ARBA00022475"/>
    </source>
</evidence>
<dbReference type="EMBL" id="MFDZ01000069">
    <property type="protein sequence ID" value="OGE76851.1"/>
    <property type="molecule type" value="Genomic_DNA"/>
</dbReference>
<dbReference type="PANTHER" id="PTHR43394">
    <property type="entry name" value="ATP-DEPENDENT PERMEASE MDL1, MITOCHONDRIAL"/>
    <property type="match status" value="1"/>
</dbReference>
<dbReference type="Gene3D" id="1.20.1560.10">
    <property type="entry name" value="ABC transporter type 1, transmembrane domain"/>
    <property type="match status" value="1"/>
</dbReference>
<organism evidence="10 11">
    <name type="scientific">Candidatus Daviesbacteria bacterium RIFCSPLOWO2_02_FULL_41_8</name>
    <dbReference type="NCBI Taxonomy" id="1797798"/>
    <lineage>
        <taxon>Bacteria</taxon>
        <taxon>Candidatus Daviesiibacteriota</taxon>
    </lineage>
</organism>
<name>A0A1F5NGL8_9BACT</name>
<dbReference type="InterPro" id="IPR039421">
    <property type="entry name" value="Type_1_exporter"/>
</dbReference>
<dbReference type="PROSITE" id="PS50893">
    <property type="entry name" value="ABC_TRANSPORTER_2"/>
    <property type="match status" value="1"/>
</dbReference>
<keyword evidence="4" id="KW-0812">Transmembrane</keyword>
<keyword evidence="6" id="KW-0067">ATP-binding</keyword>
<evidence type="ECO:0000256" key="7">
    <source>
        <dbReference type="ARBA" id="ARBA00022989"/>
    </source>
</evidence>
<keyword evidence="3" id="KW-1003">Cell membrane</keyword>
<proteinExistence type="predicted"/>
<dbReference type="InterPro" id="IPR036640">
    <property type="entry name" value="ABC1_TM_sf"/>
</dbReference>
<dbReference type="InterPro" id="IPR003593">
    <property type="entry name" value="AAA+_ATPase"/>
</dbReference>
<protein>
    <recommendedName>
        <fullName evidence="9">ABC transporter domain-containing protein</fullName>
    </recommendedName>
</protein>
<evidence type="ECO:0000256" key="6">
    <source>
        <dbReference type="ARBA" id="ARBA00022840"/>
    </source>
</evidence>
<dbReference type="GO" id="GO:0015421">
    <property type="term" value="F:ABC-type oligopeptide transporter activity"/>
    <property type="evidence" value="ECO:0007669"/>
    <property type="project" value="TreeGrafter"/>
</dbReference>
<dbReference type="Gene3D" id="3.40.50.300">
    <property type="entry name" value="P-loop containing nucleotide triphosphate hydrolases"/>
    <property type="match status" value="1"/>
</dbReference>
<keyword evidence="2" id="KW-0813">Transport</keyword>
<comment type="subcellular location">
    <subcellularLocation>
        <location evidence="1">Cell membrane</location>
        <topology evidence="1">Multi-pass membrane protein</topology>
    </subcellularLocation>
</comment>
<feature type="domain" description="ABC transporter" evidence="9">
    <location>
        <begin position="74"/>
        <end position="314"/>
    </location>
</feature>
<dbReference type="SMART" id="SM00382">
    <property type="entry name" value="AAA"/>
    <property type="match status" value="1"/>
</dbReference>
<dbReference type="PANTHER" id="PTHR43394:SF1">
    <property type="entry name" value="ATP-BINDING CASSETTE SUB-FAMILY B MEMBER 10, MITOCHONDRIAL"/>
    <property type="match status" value="1"/>
</dbReference>
<dbReference type="GO" id="GO:0005886">
    <property type="term" value="C:plasma membrane"/>
    <property type="evidence" value="ECO:0007669"/>
    <property type="project" value="UniProtKB-SubCell"/>
</dbReference>
<dbReference type="SUPFAM" id="SSF52540">
    <property type="entry name" value="P-loop containing nucleoside triphosphate hydrolases"/>
    <property type="match status" value="1"/>
</dbReference>
<evidence type="ECO:0000256" key="5">
    <source>
        <dbReference type="ARBA" id="ARBA00022741"/>
    </source>
</evidence>
<dbReference type="AlphaFoldDB" id="A0A1F5NGL8"/>
<dbReference type="GO" id="GO:0016887">
    <property type="term" value="F:ATP hydrolysis activity"/>
    <property type="evidence" value="ECO:0007669"/>
    <property type="project" value="InterPro"/>
</dbReference>
<accession>A0A1F5NGL8</accession>
<dbReference type="Pfam" id="PF00005">
    <property type="entry name" value="ABC_tran"/>
    <property type="match status" value="1"/>
</dbReference>
<dbReference type="GO" id="GO:0005524">
    <property type="term" value="F:ATP binding"/>
    <property type="evidence" value="ECO:0007669"/>
    <property type="project" value="UniProtKB-KW"/>
</dbReference>
<evidence type="ECO:0000313" key="10">
    <source>
        <dbReference type="EMBL" id="OGE76851.1"/>
    </source>
</evidence>
<evidence type="ECO:0000256" key="1">
    <source>
        <dbReference type="ARBA" id="ARBA00004651"/>
    </source>
</evidence>
<reference evidence="10 11" key="1">
    <citation type="journal article" date="2016" name="Nat. Commun.">
        <title>Thousands of microbial genomes shed light on interconnected biogeochemical processes in an aquifer system.</title>
        <authorList>
            <person name="Anantharaman K."/>
            <person name="Brown C.T."/>
            <person name="Hug L.A."/>
            <person name="Sharon I."/>
            <person name="Castelle C.J."/>
            <person name="Probst A.J."/>
            <person name="Thomas B.C."/>
            <person name="Singh A."/>
            <person name="Wilkins M.J."/>
            <person name="Karaoz U."/>
            <person name="Brodie E.L."/>
            <person name="Williams K.H."/>
            <person name="Hubbard S.S."/>
            <person name="Banfield J.F."/>
        </authorList>
    </citation>
    <scope>NUCLEOTIDE SEQUENCE [LARGE SCALE GENOMIC DNA]</scope>
</reference>
<dbReference type="InterPro" id="IPR017871">
    <property type="entry name" value="ABC_transporter-like_CS"/>
</dbReference>
<evidence type="ECO:0000313" key="11">
    <source>
        <dbReference type="Proteomes" id="UP000176578"/>
    </source>
</evidence>
<evidence type="ECO:0000256" key="4">
    <source>
        <dbReference type="ARBA" id="ARBA00022692"/>
    </source>
</evidence>
<dbReference type="PROSITE" id="PS00211">
    <property type="entry name" value="ABC_TRANSPORTER_1"/>
    <property type="match status" value="1"/>
</dbReference>
<keyword evidence="5" id="KW-0547">Nucleotide-binding</keyword>
<gene>
    <name evidence="10" type="ORF">A3J19_04350</name>
</gene>
<comment type="caution">
    <text evidence="10">The sequence shown here is derived from an EMBL/GenBank/DDBJ whole genome shotgun (WGS) entry which is preliminary data.</text>
</comment>
<sequence length="320" mass="35792">MSAIARKISIGDVSYYTTVLNNFQQAVNGLFSNASSLFDAGLYVREVFELLDTTPKVVLPQKGVKIQTHKPTSIEFRNVSFSYPGSKRKVLDKFSLTIPPGQKIALVGENGAGKTTIVKLLSRFYDVTEGEIVIDGVNLKELDLPTWYKSLGVLFQDFIKYEYPLKDNIYFGKIYEPVNKHAIIKAARLSGADAVSSRLPKGYDQMLGKTFEDGVDLSAGEWQKVALARAFLRDAPILILDEPTAAIDAKAEAEIFDRVEKLSKDKTVIIISHRFSTVRNADHIYVIDKGKIKEHGSHDELMKQCGTYATLFNLQAKRYQ</sequence>
<keyword evidence="7" id="KW-1133">Transmembrane helix</keyword>
<evidence type="ECO:0000256" key="8">
    <source>
        <dbReference type="ARBA" id="ARBA00023136"/>
    </source>
</evidence>
<dbReference type="InterPro" id="IPR027417">
    <property type="entry name" value="P-loop_NTPase"/>
</dbReference>